<dbReference type="eggNOG" id="ENOG502RAJN">
    <property type="taxonomic scope" value="Eukaryota"/>
</dbReference>
<evidence type="ECO:0000313" key="2">
    <source>
        <dbReference type="EMBL" id="EEQ28191.1"/>
    </source>
</evidence>
<dbReference type="VEuPathDB" id="FungiDB:MCYG_01079"/>
<keyword evidence="1" id="KW-0472">Membrane</keyword>
<dbReference type="OMA" id="CWGRRIT"/>
<dbReference type="Proteomes" id="UP000002035">
    <property type="component" value="Unassembled WGS sequence"/>
</dbReference>
<evidence type="ECO:0008006" key="4">
    <source>
        <dbReference type="Google" id="ProtNLM"/>
    </source>
</evidence>
<keyword evidence="3" id="KW-1185">Reference proteome</keyword>
<dbReference type="RefSeq" id="XP_002850975.1">
    <property type="nucleotide sequence ID" value="XM_002850929.1"/>
</dbReference>
<dbReference type="HOGENOM" id="CLU_057350_0_0_1"/>
<proteinExistence type="predicted"/>
<organism evidence="2 3">
    <name type="scientific">Arthroderma otae (strain ATCC MYA-4605 / CBS 113480)</name>
    <name type="common">Microsporum canis</name>
    <dbReference type="NCBI Taxonomy" id="554155"/>
    <lineage>
        <taxon>Eukaryota</taxon>
        <taxon>Fungi</taxon>
        <taxon>Dikarya</taxon>
        <taxon>Ascomycota</taxon>
        <taxon>Pezizomycotina</taxon>
        <taxon>Eurotiomycetes</taxon>
        <taxon>Eurotiomycetidae</taxon>
        <taxon>Onygenales</taxon>
        <taxon>Arthrodermataceae</taxon>
        <taxon>Microsporum</taxon>
    </lineage>
</organism>
<dbReference type="GeneID" id="9228350"/>
<reference evidence="3" key="1">
    <citation type="journal article" date="2012" name="MBio">
        <title>Comparative genome analysis of Trichophyton rubrum and related dermatophytes reveals candidate genes involved in infection.</title>
        <authorList>
            <person name="Martinez D.A."/>
            <person name="Oliver B.G."/>
            <person name="Graeser Y."/>
            <person name="Goldberg J.M."/>
            <person name="Li W."/>
            <person name="Martinez-Rossi N.M."/>
            <person name="Monod M."/>
            <person name="Shelest E."/>
            <person name="Barton R.C."/>
            <person name="Birch E."/>
            <person name="Brakhage A.A."/>
            <person name="Chen Z."/>
            <person name="Gurr S.J."/>
            <person name="Heiman D."/>
            <person name="Heitman J."/>
            <person name="Kosti I."/>
            <person name="Rossi A."/>
            <person name="Saif S."/>
            <person name="Samalova M."/>
            <person name="Saunders C.W."/>
            <person name="Shea T."/>
            <person name="Summerbell R.C."/>
            <person name="Xu J."/>
            <person name="Young S."/>
            <person name="Zeng Q."/>
            <person name="Birren B.W."/>
            <person name="Cuomo C.A."/>
            <person name="White T.C."/>
        </authorList>
    </citation>
    <scope>NUCLEOTIDE SEQUENCE [LARGE SCALE GENOMIC DNA]</scope>
    <source>
        <strain evidence="3">ATCC MYA-4605 / CBS 113480</strain>
    </source>
</reference>
<name>C5FEF7_ARTOC</name>
<gene>
    <name evidence="2" type="ORF">MCYG_01079</name>
</gene>
<dbReference type="STRING" id="554155.C5FEF7"/>
<evidence type="ECO:0000313" key="3">
    <source>
        <dbReference type="Proteomes" id="UP000002035"/>
    </source>
</evidence>
<accession>C5FEF7</accession>
<evidence type="ECO:0000256" key="1">
    <source>
        <dbReference type="SAM" id="Phobius"/>
    </source>
</evidence>
<keyword evidence="1" id="KW-0812">Transmembrane</keyword>
<protein>
    <recommendedName>
        <fullName evidence="4">F-box domain-containing protein</fullName>
    </recommendedName>
</protein>
<dbReference type="OrthoDB" id="3912356at2759"/>
<keyword evidence="1" id="KW-1133">Transmembrane helix</keyword>
<sequence>MAFVFLVLPAIMLLAALFALICTTLVFITAWFILDIINENSPYHHVDKSLANKYPTNKPLSIEDTPAIHSLNDDVVYYIACTLPPVDAASFVLSCRAIWQATTGQNFLNKLYKLPKGRLRLLERLEEDFPLHVLCYRCEKFHCRCSQLPPLLKSAECDLDSGVFFLGSPCEDLATTYFTYRQAKEIMNHYRFGPANGRGATDVINHHTFTQLDETFQTRTAWSFDVKLINNMLVLKQDTWVVYLYNCDKSMDHAVQICGHWGEHLLYGIEDISRESHQCYRCPYSLSERELRIYHLKQLPGHALLHSTLWENLGSCRNTGSNLWNHASWGMPCTSHPLKITPEETKYRQYFDNELPRRDCWGRRITILDVNCSFKLKPMLDVVETHPGNKWSWISRFFRCSE</sequence>
<dbReference type="AlphaFoldDB" id="C5FEF7"/>
<feature type="transmembrane region" description="Helical" evidence="1">
    <location>
        <begin position="6"/>
        <end position="34"/>
    </location>
</feature>
<dbReference type="EMBL" id="DS995701">
    <property type="protein sequence ID" value="EEQ28191.1"/>
    <property type="molecule type" value="Genomic_DNA"/>
</dbReference>